<dbReference type="GO" id="GO:0005737">
    <property type="term" value="C:cytoplasm"/>
    <property type="evidence" value="ECO:0007669"/>
    <property type="project" value="UniProtKB-SubCell"/>
</dbReference>
<comment type="subcellular location">
    <subcellularLocation>
        <location evidence="1">Cytoplasm</location>
    </subcellularLocation>
</comment>
<dbReference type="InterPro" id="IPR036860">
    <property type="entry name" value="SH2_dom_sf"/>
</dbReference>
<evidence type="ECO:0000313" key="7">
    <source>
        <dbReference type="EMBL" id="EFA03290.2"/>
    </source>
</evidence>
<dbReference type="HOGENOM" id="CLU_371031_0_0_1"/>
<dbReference type="PROSITE" id="PS50001">
    <property type="entry name" value="SH2"/>
    <property type="match status" value="1"/>
</dbReference>
<dbReference type="InterPro" id="IPR015042">
    <property type="entry name" value="BPS-dom"/>
</dbReference>
<keyword evidence="3 4" id="KW-0727">SH2 domain</keyword>
<name>D6WMJ1_TRICA</name>
<dbReference type="AlphaFoldDB" id="D6WMJ1"/>
<accession>D6WMJ1</accession>
<reference evidence="7 8" key="1">
    <citation type="journal article" date="2008" name="Nature">
        <title>The genome of the model beetle and pest Tribolium castaneum.</title>
        <authorList>
            <consortium name="Tribolium Genome Sequencing Consortium"/>
            <person name="Richards S."/>
            <person name="Gibbs R.A."/>
            <person name="Weinstock G.M."/>
            <person name="Brown S.J."/>
            <person name="Denell R."/>
            <person name="Beeman R.W."/>
            <person name="Gibbs R."/>
            <person name="Beeman R.W."/>
            <person name="Brown S.J."/>
            <person name="Bucher G."/>
            <person name="Friedrich M."/>
            <person name="Grimmelikhuijzen C.J."/>
            <person name="Klingler M."/>
            <person name="Lorenzen M."/>
            <person name="Richards S."/>
            <person name="Roth S."/>
            <person name="Schroder R."/>
            <person name="Tautz D."/>
            <person name="Zdobnov E.M."/>
            <person name="Muzny D."/>
            <person name="Gibbs R.A."/>
            <person name="Weinstock G.M."/>
            <person name="Attaway T."/>
            <person name="Bell S."/>
            <person name="Buhay C.J."/>
            <person name="Chandrabose M.N."/>
            <person name="Chavez D."/>
            <person name="Clerk-Blankenburg K.P."/>
            <person name="Cree A."/>
            <person name="Dao M."/>
            <person name="Davis C."/>
            <person name="Chacko J."/>
            <person name="Dinh H."/>
            <person name="Dugan-Rocha S."/>
            <person name="Fowler G."/>
            <person name="Garner T.T."/>
            <person name="Garnes J."/>
            <person name="Gnirke A."/>
            <person name="Hawes A."/>
            <person name="Hernandez J."/>
            <person name="Hines S."/>
            <person name="Holder M."/>
            <person name="Hume J."/>
            <person name="Jhangiani S.N."/>
            <person name="Joshi V."/>
            <person name="Khan Z.M."/>
            <person name="Jackson L."/>
            <person name="Kovar C."/>
            <person name="Kowis A."/>
            <person name="Lee S."/>
            <person name="Lewis L.R."/>
            <person name="Margolis J."/>
            <person name="Morgan M."/>
            <person name="Nazareth L.V."/>
            <person name="Nguyen N."/>
            <person name="Okwuonu G."/>
            <person name="Parker D."/>
            <person name="Richards S."/>
            <person name="Ruiz S.J."/>
            <person name="Santibanez J."/>
            <person name="Savard J."/>
            <person name="Scherer S.E."/>
            <person name="Schneider B."/>
            <person name="Sodergren E."/>
            <person name="Tautz D."/>
            <person name="Vattahil S."/>
            <person name="Villasana D."/>
            <person name="White C.S."/>
            <person name="Wright R."/>
            <person name="Park Y."/>
            <person name="Beeman R.W."/>
            <person name="Lord J."/>
            <person name="Oppert B."/>
            <person name="Lorenzen M."/>
            <person name="Brown S."/>
            <person name="Wang L."/>
            <person name="Savard J."/>
            <person name="Tautz D."/>
            <person name="Richards S."/>
            <person name="Weinstock G."/>
            <person name="Gibbs R.A."/>
            <person name="Liu Y."/>
            <person name="Worley K."/>
            <person name="Weinstock G."/>
            <person name="Elsik C.G."/>
            <person name="Reese J.T."/>
            <person name="Elhaik E."/>
            <person name="Landan G."/>
            <person name="Graur D."/>
            <person name="Arensburger P."/>
            <person name="Atkinson P."/>
            <person name="Beeman R.W."/>
            <person name="Beidler J."/>
            <person name="Brown S.J."/>
            <person name="Demuth J.P."/>
            <person name="Drury D.W."/>
            <person name="Du Y.Z."/>
            <person name="Fujiwara H."/>
            <person name="Lorenzen M."/>
            <person name="Maselli V."/>
            <person name="Osanai M."/>
            <person name="Park Y."/>
            <person name="Robertson H.M."/>
            <person name="Tu Z."/>
            <person name="Wang J.J."/>
            <person name="Wang S."/>
            <person name="Richards S."/>
            <person name="Song H."/>
            <person name="Zhang L."/>
            <person name="Sodergren E."/>
            <person name="Werner D."/>
            <person name="Stanke M."/>
            <person name="Morgenstern B."/>
            <person name="Solovyev V."/>
            <person name="Kosarev P."/>
            <person name="Brown G."/>
            <person name="Chen H.C."/>
            <person name="Ermolaeva O."/>
            <person name="Hlavina W."/>
            <person name="Kapustin Y."/>
            <person name="Kiryutin B."/>
            <person name="Kitts P."/>
            <person name="Maglott D."/>
            <person name="Pruitt K."/>
            <person name="Sapojnikov V."/>
            <person name="Souvorov A."/>
            <person name="Mackey A.J."/>
            <person name="Waterhouse R.M."/>
            <person name="Wyder S."/>
            <person name="Zdobnov E.M."/>
            <person name="Zdobnov E.M."/>
            <person name="Wyder S."/>
            <person name="Kriventseva E.V."/>
            <person name="Kadowaki T."/>
            <person name="Bork P."/>
            <person name="Aranda M."/>
            <person name="Bao R."/>
            <person name="Beermann A."/>
            <person name="Berns N."/>
            <person name="Bolognesi R."/>
            <person name="Bonneton F."/>
            <person name="Bopp D."/>
            <person name="Brown S.J."/>
            <person name="Bucher G."/>
            <person name="Butts T."/>
            <person name="Chaumot A."/>
            <person name="Denell R.E."/>
            <person name="Ferrier D.E."/>
            <person name="Friedrich M."/>
            <person name="Gordon C.M."/>
            <person name="Jindra M."/>
            <person name="Klingler M."/>
            <person name="Lan Q."/>
            <person name="Lattorff H.M."/>
            <person name="Laudet V."/>
            <person name="von Levetsow C."/>
            <person name="Liu Z."/>
            <person name="Lutz R."/>
            <person name="Lynch J.A."/>
            <person name="da Fonseca R.N."/>
            <person name="Posnien N."/>
            <person name="Reuter R."/>
            <person name="Roth S."/>
            <person name="Savard J."/>
            <person name="Schinko J.B."/>
            <person name="Schmitt C."/>
            <person name="Schoppmeier M."/>
            <person name="Schroder R."/>
            <person name="Shippy T.D."/>
            <person name="Simonnet F."/>
            <person name="Marques-Souza H."/>
            <person name="Tautz D."/>
            <person name="Tomoyasu Y."/>
            <person name="Trauner J."/>
            <person name="Van der Zee M."/>
            <person name="Vervoort M."/>
            <person name="Wittkopp N."/>
            <person name="Wimmer E.A."/>
            <person name="Yang X."/>
            <person name="Jones A.K."/>
            <person name="Sattelle D.B."/>
            <person name="Ebert P.R."/>
            <person name="Nelson D."/>
            <person name="Scott J.G."/>
            <person name="Beeman R.W."/>
            <person name="Muthukrishnan S."/>
            <person name="Kramer K.J."/>
            <person name="Arakane Y."/>
            <person name="Beeman R.W."/>
            <person name="Zhu Q."/>
            <person name="Hogenkamp D."/>
            <person name="Dixit R."/>
            <person name="Oppert B."/>
            <person name="Jiang H."/>
            <person name="Zou Z."/>
            <person name="Marshall J."/>
            <person name="Elpidina E."/>
            <person name="Vinokurov K."/>
            <person name="Oppert C."/>
            <person name="Zou Z."/>
            <person name="Evans J."/>
            <person name="Lu Z."/>
            <person name="Zhao P."/>
            <person name="Sumathipala N."/>
            <person name="Altincicek B."/>
            <person name="Vilcinskas A."/>
            <person name="Williams M."/>
            <person name="Hultmark D."/>
            <person name="Hetru C."/>
            <person name="Jiang H."/>
            <person name="Grimmelikhuijzen C.J."/>
            <person name="Hauser F."/>
            <person name="Cazzamali G."/>
            <person name="Williamson M."/>
            <person name="Park Y."/>
            <person name="Li B."/>
            <person name="Tanaka Y."/>
            <person name="Predel R."/>
            <person name="Neupert S."/>
            <person name="Schachtner J."/>
            <person name="Verleyen P."/>
            <person name="Raible F."/>
            <person name="Bork P."/>
            <person name="Friedrich M."/>
            <person name="Walden K.K."/>
            <person name="Robertson H.M."/>
            <person name="Angeli S."/>
            <person name="Foret S."/>
            <person name="Bucher G."/>
            <person name="Schuetz S."/>
            <person name="Maleszka R."/>
            <person name="Wimmer E.A."/>
            <person name="Beeman R.W."/>
            <person name="Lorenzen M."/>
            <person name="Tomoyasu Y."/>
            <person name="Miller S.C."/>
            <person name="Grossmann D."/>
            <person name="Bucher G."/>
        </authorList>
    </citation>
    <scope>NUCLEOTIDE SEQUENCE [LARGE SCALE GENOMIC DNA]</scope>
    <source>
        <strain evidence="7 8">Georgia GA2</strain>
    </source>
</reference>
<proteinExistence type="predicted"/>
<evidence type="ECO:0000256" key="1">
    <source>
        <dbReference type="ARBA" id="ARBA00004496"/>
    </source>
</evidence>
<feature type="domain" description="Ras-associating" evidence="6">
    <location>
        <begin position="35"/>
        <end position="124"/>
    </location>
</feature>
<sequence>MKCVCVEASGYERLNENFLDYQIVSEDKDNATNEKEEEMVFYNDDGSFQTVIVERNLCASDLCQLLALKNRVSKSVNWSIVEHWVEYGLERSFEDHEYVLEASRDMRGYSRHAQFRYVFRKDYRKYEFFHNPQQFFPSDMLNVTKEDFPHLTNFNENYLQNLVLQEGKSPVVFSQVWIKDQQKQAWGKAFLLLREKKLYLSYKIQVLAKFLRAAKIRETSVYLLVLMEPLELGLRLVRAISFIRPFFLAFSPHLTSDSNDLEVVCKGEVNAVSRRLRRPAAACLKTVERRQTSGNVVEIAVVSNLSTPANTCNNFFSFRYFNTENGPSDKVDCHYFHNRKQSLISESDINGLNFFAELSNYHVYTTLNAKNQFRAPTEWGICLRPSGVDTEDETPDLKCIACDSERVRSCWLTAMRLAKYGKQLRENYRAFKNKQTESINPKDYNSYTVPNESVRSRVAMDFTGSVGRIVEDPKEAKAIAVAEGYSWKRRWRPPCRPPPNSAYPQGLESGVHITQPWFHSGMSRDQATALVTKHGTVDGVFLVRESRSNPGAFVLTYKCGGKVLHAQITPILDPVREAHVFSLDSGVTKFYDLLQLVEFYQLNAGCLPTRLTHYVVQNCSPVNSSTNPTTTTTTVSASI</sequence>
<dbReference type="InterPro" id="IPR039664">
    <property type="entry name" value="GRB/APBB1IP"/>
</dbReference>
<evidence type="ECO:0000259" key="5">
    <source>
        <dbReference type="PROSITE" id="PS50001"/>
    </source>
</evidence>
<dbReference type="Gene3D" id="3.30.505.10">
    <property type="entry name" value="SH2 domain"/>
    <property type="match status" value="1"/>
</dbReference>
<dbReference type="PROSITE" id="PS50200">
    <property type="entry name" value="RA"/>
    <property type="match status" value="1"/>
</dbReference>
<evidence type="ECO:0000256" key="3">
    <source>
        <dbReference type="ARBA" id="ARBA00022999"/>
    </source>
</evidence>
<dbReference type="GO" id="GO:0071944">
    <property type="term" value="C:cell periphery"/>
    <property type="evidence" value="ECO:0007669"/>
    <property type="project" value="UniProtKB-ARBA"/>
</dbReference>
<dbReference type="InterPro" id="IPR039665">
    <property type="entry name" value="PH_APBB1IP"/>
</dbReference>
<evidence type="ECO:0000259" key="6">
    <source>
        <dbReference type="PROSITE" id="PS50200"/>
    </source>
</evidence>
<dbReference type="CDD" id="cd01259">
    <property type="entry name" value="PH_APBB1IP"/>
    <property type="match status" value="1"/>
</dbReference>
<gene>
    <name evidence="7" type="primary">AUGUSTUS-3.0.2_13230</name>
    <name evidence="7" type="ORF">TcasGA2_TC013230</name>
</gene>
<evidence type="ECO:0000256" key="2">
    <source>
        <dbReference type="ARBA" id="ARBA00022490"/>
    </source>
</evidence>
<evidence type="ECO:0000313" key="8">
    <source>
        <dbReference type="Proteomes" id="UP000007266"/>
    </source>
</evidence>
<dbReference type="InterPro" id="IPR029071">
    <property type="entry name" value="Ubiquitin-like_domsf"/>
</dbReference>
<dbReference type="SMART" id="SM00252">
    <property type="entry name" value="SH2"/>
    <property type="match status" value="1"/>
</dbReference>
<reference evidence="7 8" key="2">
    <citation type="journal article" date="2010" name="Nucleic Acids Res.">
        <title>BeetleBase in 2010: revisions to provide comprehensive genomic information for Tribolium castaneum.</title>
        <authorList>
            <person name="Kim H.S."/>
            <person name="Murphy T."/>
            <person name="Xia J."/>
            <person name="Caragea D."/>
            <person name="Park Y."/>
            <person name="Beeman R.W."/>
            <person name="Lorenzen M.D."/>
            <person name="Butcher S."/>
            <person name="Manak J.R."/>
            <person name="Brown S.J."/>
        </authorList>
    </citation>
    <scope>GENOME REANNOTATION</scope>
    <source>
        <strain evidence="7 8">Georgia GA2</strain>
    </source>
</reference>
<feature type="domain" description="SH2" evidence="5">
    <location>
        <begin position="517"/>
        <end position="615"/>
    </location>
</feature>
<keyword evidence="8" id="KW-1185">Reference proteome</keyword>
<evidence type="ECO:0000256" key="4">
    <source>
        <dbReference type="PROSITE-ProRule" id="PRU00191"/>
    </source>
</evidence>
<dbReference type="OMA" id="VEVHSKW"/>
<dbReference type="STRING" id="7070.D6WMJ1"/>
<organism evidence="7 8">
    <name type="scientific">Tribolium castaneum</name>
    <name type="common">Red flour beetle</name>
    <dbReference type="NCBI Taxonomy" id="7070"/>
    <lineage>
        <taxon>Eukaryota</taxon>
        <taxon>Metazoa</taxon>
        <taxon>Ecdysozoa</taxon>
        <taxon>Arthropoda</taxon>
        <taxon>Hexapoda</taxon>
        <taxon>Insecta</taxon>
        <taxon>Pterygota</taxon>
        <taxon>Neoptera</taxon>
        <taxon>Endopterygota</taxon>
        <taxon>Coleoptera</taxon>
        <taxon>Polyphaga</taxon>
        <taxon>Cucujiformia</taxon>
        <taxon>Tenebrionidae</taxon>
        <taxon>Tenebrionidae incertae sedis</taxon>
        <taxon>Tribolium</taxon>
    </lineage>
</organism>
<dbReference type="SUPFAM" id="SSF54236">
    <property type="entry name" value="Ubiquitin-like"/>
    <property type="match status" value="1"/>
</dbReference>
<dbReference type="Pfam" id="PF21989">
    <property type="entry name" value="RA_2"/>
    <property type="match status" value="1"/>
</dbReference>
<protein>
    <submittedName>
        <fullName evidence="7">Uncharacterized protein</fullName>
    </submittedName>
</protein>
<dbReference type="Pfam" id="PF00017">
    <property type="entry name" value="SH2"/>
    <property type="match status" value="1"/>
</dbReference>
<dbReference type="InterPro" id="IPR011993">
    <property type="entry name" value="PH-like_dom_sf"/>
</dbReference>
<dbReference type="GO" id="GO:0007165">
    <property type="term" value="P:signal transduction"/>
    <property type="evidence" value="ECO:0007669"/>
    <property type="project" value="InterPro"/>
</dbReference>
<dbReference type="EMBL" id="KQ971343">
    <property type="protein sequence ID" value="EFA03290.2"/>
    <property type="molecule type" value="Genomic_DNA"/>
</dbReference>
<keyword evidence="2" id="KW-0963">Cytoplasm</keyword>
<dbReference type="Pfam" id="PF08947">
    <property type="entry name" value="BPS"/>
    <property type="match status" value="1"/>
</dbReference>
<dbReference type="Proteomes" id="UP000007266">
    <property type="component" value="Linkage group 5"/>
</dbReference>
<dbReference type="SUPFAM" id="SSF55550">
    <property type="entry name" value="SH2 domain"/>
    <property type="match status" value="1"/>
</dbReference>
<dbReference type="PRINTS" id="PR00401">
    <property type="entry name" value="SH2DOMAIN"/>
</dbReference>
<dbReference type="Gene3D" id="2.30.29.30">
    <property type="entry name" value="Pleckstrin-homology domain (PH domain)/Phosphotyrosine-binding domain (PTB)"/>
    <property type="match status" value="2"/>
</dbReference>
<dbReference type="SMART" id="SM00314">
    <property type="entry name" value="RA"/>
    <property type="match status" value="1"/>
</dbReference>
<dbReference type="InterPro" id="IPR000980">
    <property type="entry name" value="SH2"/>
</dbReference>
<dbReference type="InterPro" id="IPR000159">
    <property type="entry name" value="RA_dom"/>
</dbReference>
<dbReference type="Gene3D" id="3.10.20.90">
    <property type="entry name" value="Phosphatidylinositol 3-kinase Catalytic Subunit, Chain A, domain 1"/>
    <property type="match status" value="1"/>
</dbReference>
<dbReference type="GO" id="GO:0048699">
    <property type="term" value="P:generation of neurons"/>
    <property type="evidence" value="ECO:0007669"/>
    <property type="project" value="UniProtKB-ARBA"/>
</dbReference>
<dbReference type="PANTHER" id="PTHR11243">
    <property type="entry name" value="GROWTH FACTOR RECEPTOR-BOUND PROTEIN"/>
    <property type="match status" value="1"/>
</dbReference>
<dbReference type="InParanoid" id="D6WMJ1"/>
<dbReference type="PANTHER" id="PTHR11243:SF38">
    <property type="entry name" value="GROWTH FACTOR RECEPTOR-BOUND PROTEIN 14-LIKE ISOFORM X1"/>
    <property type="match status" value="1"/>
</dbReference>